<reference evidence="1 2" key="1">
    <citation type="submission" date="2019-12" db="EMBL/GenBank/DDBJ databases">
        <authorList>
            <person name="Floudas D."/>
            <person name="Bentzer J."/>
            <person name="Ahren D."/>
            <person name="Johansson T."/>
            <person name="Persson P."/>
            <person name="Tunlid A."/>
        </authorList>
    </citation>
    <scope>NUCLEOTIDE SEQUENCE [LARGE SCALE GENOMIC DNA]</scope>
    <source>
        <strain evidence="1 2">CBS 102.39</strain>
    </source>
</reference>
<evidence type="ECO:0000313" key="2">
    <source>
        <dbReference type="Proteomes" id="UP000521872"/>
    </source>
</evidence>
<comment type="caution">
    <text evidence="1">The sequence shown here is derived from an EMBL/GenBank/DDBJ whole genome shotgun (WGS) entry which is preliminary data.</text>
</comment>
<evidence type="ECO:0000313" key="1">
    <source>
        <dbReference type="EMBL" id="KAF4616812.1"/>
    </source>
</evidence>
<dbReference type="EMBL" id="JAACJL010000031">
    <property type="protein sequence ID" value="KAF4616812.1"/>
    <property type="molecule type" value="Genomic_DNA"/>
</dbReference>
<organism evidence="1 2">
    <name type="scientific">Agrocybe pediades</name>
    <dbReference type="NCBI Taxonomy" id="84607"/>
    <lineage>
        <taxon>Eukaryota</taxon>
        <taxon>Fungi</taxon>
        <taxon>Dikarya</taxon>
        <taxon>Basidiomycota</taxon>
        <taxon>Agaricomycotina</taxon>
        <taxon>Agaricomycetes</taxon>
        <taxon>Agaricomycetidae</taxon>
        <taxon>Agaricales</taxon>
        <taxon>Agaricineae</taxon>
        <taxon>Strophariaceae</taxon>
        <taxon>Agrocybe</taxon>
    </lineage>
</organism>
<keyword evidence="2" id="KW-1185">Reference proteome</keyword>
<proteinExistence type="predicted"/>
<accession>A0A8H4VP44</accession>
<dbReference type="AlphaFoldDB" id="A0A8H4VP44"/>
<name>A0A8H4VP44_9AGAR</name>
<dbReference type="Proteomes" id="UP000521872">
    <property type="component" value="Unassembled WGS sequence"/>
</dbReference>
<sequence length="183" mass="20729">MTGFNIINKSTDLIEVSITKQSHPNGEDGWYKLLPGASSKWTRNGWETVAVRDPKDPNYTRKGWYLDCTSKTVNVGFTDFQLEVEIDWPRAGFNIMNGTTTPVRAFVTINGGAHERFFDVPSDYSNMSKSLWARKGWETLVFMDSKTKQRQGWYLSPEDGIVNIVFHGFNQQLGVSAACEFVS</sequence>
<gene>
    <name evidence="1" type="ORF">D9613_008498</name>
</gene>
<protein>
    <submittedName>
        <fullName evidence="1">Uncharacterized protein</fullName>
    </submittedName>
</protein>